<dbReference type="RefSeq" id="WP_311692437.1">
    <property type="nucleotide sequence ID" value="NZ_JAVRHL010000003.1"/>
</dbReference>
<sequence>MRAIHLLRAACLAAAALVAVLGAVPLAAQQDLSAAARLDPAASAAEETRQGPVLALALDRPVPWRVEMLDAPPRLVLDLKTLDLSRLPELAVSDPFGAPRAGEASGGWTRLVFDLSRPLAVSEAGMTTGGEGGRARIEVTLKEAEGVSPAAAAPSQAATTGPRRPVIVLDPGHGGVDPGAVRDHVHEADLMLRFARELREALLRTGEWDVVLTREADMFVSLEARIDVARQAGAAAFLSLHADAVPEGVARGAQVYTLADEASSRATRQLAERHARDDLLGGVDLAGHDDVVAHLLIEMARRDTAPRSDALADHLVAAIQGAGIQPHKRPREEAGFSVLKAPDIPSALIEVGFISSQSELRKLQSDEWRARMAAAIVSGLSDWMAEAASRQPG</sequence>
<feature type="chain" id="PRO_5046707587" description="N-acetylmuramoyl-L-alanine amidase" evidence="4">
    <location>
        <begin position="28"/>
        <end position="393"/>
    </location>
</feature>
<organism evidence="6 7">
    <name type="scientific">Tropicimonas omnivorans</name>
    <dbReference type="NCBI Taxonomy" id="3075590"/>
    <lineage>
        <taxon>Bacteria</taxon>
        <taxon>Pseudomonadati</taxon>
        <taxon>Pseudomonadota</taxon>
        <taxon>Alphaproteobacteria</taxon>
        <taxon>Rhodobacterales</taxon>
        <taxon>Roseobacteraceae</taxon>
        <taxon>Tropicimonas</taxon>
    </lineage>
</organism>
<evidence type="ECO:0000256" key="2">
    <source>
        <dbReference type="ARBA" id="ARBA00011901"/>
    </source>
</evidence>
<dbReference type="InterPro" id="IPR002508">
    <property type="entry name" value="MurNAc-LAA_cat"/>
</dbReference>
<keyword evidence="7" id="KW-1185">Reference proteome</keyword>
<proteinExistence type="predicted"/>
<keyword evidence="3 6" id="KW-0378">Hydrolase</keyword>
<gene>
    <name evidence="6" type="ORF">RM543_13345</name>
</gene>
<name>A0ABU3DIZ7_9RHOB</name>
<dbReference type="EMBL" id="JAVRHL010000003">
    <property type="protein sequence ID" value="MDT0683672.1"/>
    <property type="molecule type" value="Genomic_DNA"/>
</dbReference>
<protein>
    <recommendedName>
        <fullName evidence="2">N-acetylmuramoyl-L-alanine amidase</fullName>
        <ecNumber evidence="2">3.5.1.28</ecNumber>
    </recommendedName>
</protein>
<evidence type="ECO:0000313" key="6">
    <source>
        <dbReference type="EMBL" id="MDT0683672.1"/>
    </source>
</evidence>
<dbReference type="GO" id="GO:0008745">
    <property type="term" value="F:N-acetylmuramoyl-L-alanine amidase activity"/>
    <property type="evidence" value="ECO:0007669"/>
    <property type="project" value="UniProtKB-EC"/>
</dbReference>
<reference evidence="6 7" key="1">
    <citation type="submission" date="2023-09" db="EMBL/GenBank/DDBJ databases">
        <authorList>
            <person name="Rey-Velasco X."/>
        </authorList>
    </citation>
    <scope>NUCLEOTIDE SEQUENCE [LARGE SCALE GENOMIC DNA]</scope>
    <source>
        <strain evidence="6 7">F158</strain>
    </source>
</reference>
<dbReference type="Gene3D" id="3.40.630.40">
    <property type="entry name" value="Zn-dependent exopeptidases"/>
    <property type="match status" value="1"/>
</dbReference>
<comment type="caution">
    <text evidence="6">The sequence shown here is derived from an EMBL/GenBank/DDBJ whole genome shotgun (WGS) entry which is preliminary data.</text>
</comment>
<feature type="signal peptide" evidence="4">
    <location>
        <begin position="1"/>
        <end position="27"/>
    </location>
</feature>
<evidence type="ECO:0000256" key="1">
    <source>
        <dbReference type="ARBA" id="ARBA00001561"/>
    </source>
</evidence>
<dbReference type="SUPFAM" id="SSF53187">
    <property type="entry name" value="Zn-dependent exopeptidases"/>
    <property type="match status" value="1"/>
</dbReference>
<dbReference type="EC" id="3.5.1.28" evidence="2"/>
<accession>A0ABU3DIZ7</accession>
<evidence type="ECO:0000313" key="7">
    <source>
        <dbReference type="Proteomes" id="UP001265259"/>
    </source>
</evidence>
<dbReference type="InterPro" id="IPR050695">
    <property type="entry name" value="N-acetylmuramoyl_amidase_3"/>
</dbReference>
<feature type="domain" description="MurNAc-LAA" evidence="5">
    <location>
        <begin position="226"/>
        <end position="381"/>
    </location>
</feature>
<evidence type="ECO:0000256" key="4">
    <source>
        <dbReference type="SAM" id="SignalP"/>
    </source>
</evidence>
<dbReference type="SMART" id="SM00646">
    <property type="entry name" value="Ami_3"/>
    <property type="match status" value="1"/>
</dbReference>
<dbReference type="Proteomes" id="UP001265259">
    <property type="component" value="Unassembled WGS sequence"/>
</dbReference>
<comment type="catalytic activity">
    <reaction evidence="1">
        <text>Hydrolyzes the link between N-acetylmuramoyl residues and L-amino acid residues in certain cell-wall glycopeptides.</text>
        <dbReference type="EC" id="3.5.1.28"/>
    </reaction>
</comment>
<dbReference type="CDD" id="cd02696">
    <property type="entry name" value="MurNAc-LAA"/>
    <property type="match status" value="1"/>
</dbReference>
<keyword evidence="4" id="KW-0732">Signal</keyword>
<evidence type="ECO:0000256" key="3">
    <source>
        <dbReference type="ARBA" id="ARBA00022801"/>
    </source>
</evidence>
<dbReference type="Gene3D" id="2.60.40.3500">
    <property type="match status" value="1"/>
</dbReference>
<evidence type="ECO:0000259" key="5">
    <source>
        <dbReference type="SMART" id="SM00646"/>
    </source>
</evidence>
<dbReference type="Pfam" id="PF01520">
    <property type="entry name" value="Amidase_3"/>
    <property type="match status" value="1"/>
</dbReference>
<dbReference type="PANTHER" id="PTHR30404:SF0">
    <property type="entry name" value="N-ACETYLMURAMOYL-L-ALANINE AMIDASE AMIC"/>
    <property type="match status" value="1"/>
</dbReference>
<dbReference type="PANTHER" id="PTHR30404">
    <property type="entry name" value="N-ACETYLMURAMOYL-L-ALANINE AMIDASE"/>
    <property type="match status" value="1"/>
</dbReference>